<dbReference type="InterPro" id="IPR009959">
    <property type="entry name" value="Cyclase_SnoaL-like"/>
</dbReference>
<evidence type="ECO:0008006" key="3">
    <source>
        <dbReference type="Google" id="ProtNLM"/>
    </source>
</evidence>
<comment type="caution">
    <text evidence="1">The sequence shown here is derived from an EMBL/GenBank/DDBJ whole genome shotgun (WGS) entry which is preliminary data.</text>
</comment>
<dbReference type="AlphaFoldDB" id="A0A259TUC5"/>
<dbReference type="Pfam" id="PF07366">
    <property type="entry name" value="SnoaL"/>
    <property type="match status" value="1"/>
</dbReference>
<dbReference type="PANTHER" id="PTHR38436">
    <property type="entry name" value="POLYKETIDE CYCLASE SNOAL-LIKE DOMAIN"/>
    <property type="match status" value="1"/>
</dbReference>
<organism evidence="1 2">
    <name type="scientific">Rubricoccus marinus</name>
    <dbReference type="NCBI Taxonomy" id="716817"/>
    <lineage>
        <taxon>Bacteria</taxon>
        <taxon>Pseudomonadati</taxon>
        <taxon>Rhodothermota</taxon>
        <taxon>Rhodothermia</taxon>
        <taxon>Rhodothermales</taxon>
        <taxon>Rubricoccaceae</taxon>
        <taxon>Rubricoccus</taxon>
    </lineage>
</organism>
<dbReference type="Proteomes" id="UP000216446">
    <property type="component" value="Unassembled WGS sequence"/>
</dbReference>
<proteinExistence type="predicted"/>
<dbReference type="PANTHER" id="PTHR38436:SF1">
    <property type="entry name" value="ESTER CYCLASE"/>
    <property type="match status" value="1"/>
</dbReference>
<dbReference type="GO" id="GO:0030638">
    <property type="term" value="P:polyketide metabolic process"/>
    <property type="evidence" value="ECO:0007669"/>
    <property type="project" value="InterPro"/>
</dbReference>
<dbReference type="OrthoDB" id="7876517at2"/>
<protein>
    <recommendedName>
        <fullName evidence="3">Ester cyclase</fullName>
    </recommendedName>
</protein>
<evidence type="ECO:0000313" key="2">
    <source>
        <dbReference type="Proteomes" id="UP000216446"/>
    </source>
</evidence>
<accession>A0A259TUC5</accession>
<keyword evidence="2" id="KW-1185">Reference proteome</keyword>
<name>A0A259TUC5_9BACT</name>
<dbReference type="RefSeq" id="WP_094552219.1">
    <property type="nucleotide sequence ID" value="NZ_MQWB01000015.1"/>
</dbReference>
<dbReference type="Gene3D" id="3.10.450.50">
    <property type="match status" value="1"/>
</dbReference>
<sequence>MDTRQKNIDAQKRWGDEVAGQGRLDVLDEILADDFVDHDSGDYAPTREGLKDFFRDFRTAFPDLALEVEEMVATDDYVAFRYTARGTHTGEFMGHAPTGRSIEAPAMQLGKWRDGRCTDRWGVTDQSKILEQLGLLDA</sequence>
<reference evidence="1 2" key="1">
    <citation type="submission" date="2016-11" db="EMBL/GenBank/DDBJ databases">
        <title>Study of marine rhodopsin-containing bacteria.</title>
        <authorList>
            <person name="Yoshizawa S."/>
            <person name="Kumagai Y."/>
            <person name="Kogure K."/>
        </authorList>
    </citation>
    <scope>NUCLEOTIDE SEQUENCE [LARGE SCALE GENOMIC DNA]</scope>
    <source>
        <strain evidence="1 2">SG-29</strain>
    </source>
</reference>
<dbReference type="InterPro" id="IPR032710">
    <property type="entry name" value="NTF2-like_dom_sf"/>
</dbReference>
<dbReference type="EMBL" id="MQWB01000015">
    <property type="protein sequence ID" value="OZC01174.1"/>
    <property type="molecule type" value="Genomic_DNA"/>
</dbReference>
<dbReference type="SUPFAM" id="SSF54427">
    <property type="entry name" value="NTF2-like"/>
    <property type="match status" value="1"/>
</dbReference>
<evidence type="ECO:0000313" key="1">
    <source>
        <dbReference type="EMBL" id="OZC01174.1"/>
    </source>
</evidence>
<gene>
    <name evidence="1" type="ORF">BSZ36_18855</name>
</gene>
<dbReference type="InParanoid" id="A0A259TUC5"/>